<feature type="repeat" description="Solcar" evidence="9">
    <location>
        <begin position="296"/>
        <end position="406"/>
    </location>
</feature>
<dbReference type="PANTHER" id="PTHR46650">
    <property type="entry name" value="PEROXISOMAL ADENINE NUCLEOTIDE TRANSPORTER 1"/>
    <property type="match status" value="1"/>
</dbReference>
<feature type="region of interest" description="Disordered" evidence="11">
    <location>
        <begin position="73"/>
        <end position="93"/>
    </location>
</feature>
<dbReference type="PROSITE" id="PS50920">
    <property type="entry name" value="SOLCAR"/>
    <property type="match status" value="3"/>
</dbReference>
<comment type="similarity">
    <text evidence="2 10">Belongs to the mitochondrial carrier (TC 2.A.29) family.</text>
</comment>
<protein>
    <recommendedName>
        <fullName evidence="14">ADP,ATP carrier protein</fullName>
    </recommendedName>
</protein>
<evidence type="ECO:0000256" key="3">
    <source>
        <dbReference type="ARBA" id="ARBA00022448"/>
    </source>
</evidence>
<dbReference type="GO" id="GO:0007031">
    <property type="term" value="P:peroxisome organization"/>
    <property type="evidence" value="ECO:0007669"/>
    <property type="project" value="TreeGrafter"/>
</dbReference>
<dbReference type="InterPro" id="IPR045900">
    <property type="entry name" value="Peroxisomal_Ade_carrier"/>
</dbReference>
<evidence type="ECO:0000256" key="1">
    <source>
        <dbReference type="ARBA" id="ARBA00004585"/>
    </source>
</evidence>
<dbReference type="Proteomes" id="UP001515480">
    <property type="component" value="Unassembled WGS sequence"/>
</dbReference>
<evidence type="ECO:0000256" key="10">
    <source>
        <dbReference type="RuleBase" id="RU000488"/>
    </source>
</evidence>
<feature type="repeat" description="Solcar" evidence="9">
    <location>
        <begin position="199"/>
        <end position="280"/>
    </location>
</feature>
<dbReference type="PANTHER" id="PTHR46650:SF1">
    <property type="entry name" value="PEROXISOMAL ADENINE NUCLEOTIDE TRANSPORTER 1"/>
    <property type="match status" value="1"/>
</dbReference>
<organism evidence="12 13">
    <name type="scientific">Prymnesium parvum</name>
    <name type="common">Toxic golden alga</name>
    <dbReference type="NCBI Taxonomy" id="97485"/>
    <lineage>
        <taxon>Eukaryota</taxon>
        <taxon>Haptista</taxon>
        <taxon>Haptophyta</taxon>
        <taxon>Prymnesiophyceae</taxon>
        <taxon>Prymnesiales</taxon>
        <taxon>Prymnesiaceae</taxon>
        <taxon>Prymnesium</taxon>
    </lineage>
</organism>
<dbReference type="AlphaFoldDB" id="A0AB34IT16"/>
<evidence type="ECO:0000256" key="8">
    <source>
        <dbReference type="ARBA" id="ARBA00023140"/>
    </source>
</evidence>
<keyword evidence="3 10" id="KW-0813">Transport</keyword>
<name>A0AB34IT16_PRYPA</name>
<gene>
    <name evidence="12" type="ORF">AB1Y20_008415</name>
</gene>
<sequence>MEQGRTPGKVEGKGRPRLVLPAVSRRFSEGVKPLPLSATPSLAHRNVSPICNSSSAHRRPSTSVLSSLSFSSQPFSHPASKPPRAAIPAPRLPRSVNSMPAVSEQTRLLLDATSGSLGAVLVAVLLYPIDIAKTKIQSGFSSSSSVSGTLQDILASEGVLGLFRGVVIKSFHAGFQNFIYFYVYEWLKATAKRLGMAKQSTMTNAMLGTLAGVANLSITLPIETLTVRLQTAPMGTTLGELARESWRQGLLVAYRGFSTSAILTLNPALTFSIFDALKARILKALSIASGRKIASLSVAQAFLIASFSKTLATMLTYPLMRAKVVMQAAPVTTAVECSSESAHANGDGAQSPTRLQSSRLTMVEVIHEIWRREGLSGLYRGCDAQIFTAVTKSGILLTAKEKLFEYALLLATLFSKARRLADRS</sequence>
<evidence type="ECO:0000256" key="9">
    <source>
        <dbReference type="PROSITE-ProRule" id="PRU00282"/>
    </source>
</evidence>
<keyword evidence="13" id="KW-1185">Reference proteome</keyword>
<proteinExistence type="inferred from homology"/>
<keyword evidence="8" id="KW-0576">Peroxisome</keyword>
<evidence type="ECO:0000256" key="7">
    <source>
        <dbReference type="ARBA" id="ARBA00023136"/>
    </source>
</evidence>
<keyword evidence="6" id="KW-1133">Transmembrane helix</keyword>
<dbReference type="SUPFAM" id="SSF103506">
    <property type="entry name" value="Mitochondrial carrier"/>
    <property type="match status" value="1"/>
</dbReference>
<dbReference type="EMBL" id="JBGBPQ010000019">
    <property type="protein sequence ID" value="KAL1504632.1"/>
    <property type="molecule type" value="Genomic_DNA"/>
</dbReference>
<keyword evidence="4 9" id="KW-0812">Transmembrane</keyword>
<dbReference type="Pfam" id="PF00153">
    <property type="entry name" value="Mito_carr"/>
    <property type="match status" value="3"/>
</dbReference>
<evidence type="ECO:0008006" key="14">
    <source>
        <dbReference type="Google" id="ProtNLM"/>
    </source>
</evidence>
<dbReference type="GO" id="GO:0005778">
    <property type="term" value="C:peroxisomal membrane"/>
    <property type="evidence" value="ECO:0007669"/>
    <property type="project" value="UniProtKB-SubCell"/>
</dbReference>
<feature type="repeat" description="Solcar" evidence="9">
    <location>
        <begin position="106"/>
        <end position="190"/>
    </location>
</feature>
<accession>A0AB34IT16</accession>
<dbReference type="InterPro" id="IPR023395">
    <property type="entry name" value="MCP_dom_sf"/>
</dbReference>
<comment type="subcellular location">
    <subcellularLocation>
        <location evidence="1">Peroxisome membrane</location>
        <topology evidence="1">Multi-pass membrane protein</topology>
    </subcellularLocation>
</comment>
<dbReference type="GO" id="GO:0006635">
    <property type="term" value="P:fatty acid beta-oxidation"/>
    <property type="evidence" value="ECO:0007669"/>
    <property type="project" value="InterPro"/>
</dbReference>
<evidence type="ECO:0000256" key="4">
    <source>
        <dbReference type="ARBA" id="ARBA00022692"/>
    </source>
</evidence>
<dbReference type="InterPro" id="IPR018108">
    <property type="entry name" value="MCP_transmembrane"/>
</dbReference>
<evidence type="ECO:0000313" key="12">
    <source>
        <dbReference type="EMBL" id="KAL1504632.1"/>
    </source>
</evidence>
<reference evidence="12 13" key="1">
    <citation type="journal article" date="2024" name="Science">
        <title>Giant polyketide synthase enzymes in the biosynthesis of giant marine polyether toxins.</title>
        <authorList>
            <person name="Fallon T.R."/>
            <person name="Shende V.V."/>
            <person name="Wierzbicki I.H."/>
            <person name="Pendleton A.L."/>
            <person name="Watervoot N.F."/>
            <person name="Auber R.P."/>
            <person name="Gonzalez D.J."/>
            <person name="Wisecaver J.H."/>
            <person name="Moore B.S."/>
        </authorList>
    </citation>
    <scope>NUCLEOTIDE SEQUENCE [LARGE SCALE GENOMIC DNA]</scope>
    <source>
        <strain evidence="12 13">12B1</strain>
    </source>
</reference>
<evidence type="ECO:0000256" key="2">
    <source>
        <dbReference type="ARBA" id="ARBA00006375"/>
    </source>
</evidence>
<keyword evidence="7 9" id="KW-0472">Membrane</keyword>
<evidence type="ECO:0000256" key="11">
    <source>
        <dbReference type="SAM" id="MobiDB-lite"/>
    </source>
</evidence>
<dbReference type="Gene3D" id="1.50.40.10">
    <property type="entry name" value="Mitochondrial carrier domain"/>
    <property type="match status" value="1"/>
</dbReference>
<evidence type="ECO:0000313" key="13">
    <source>
        <dbReference type="Proteomes" id="UP001515480"/>
    </source>
</evidence>
<comment type="caution">
    <text evidence="12">The sequence shown here is derived from an EMBL/GenBank/DDBJ whole genome shotgun (WGS) entry which is preliminary data.</text>
</comment>
<evidence type="ECO:0000256" key="5">
    <source>
        <dbReference type="ARBA" id="ARBA00022737"/>
    </source>
</evidence>
<dbReference type="GO" id="GO:0005347">
    <property type="term" value="F:ATP transmembrane transporter activity"/>
    <property type="evidence" value="ECO:0007669"/>
    <property type="project" value="InterPro"/>
</dbReference>
<keyword evidence="5" id="KW-0677">Repeat</keyword>
<evidence type="ECO:0000256" key="6">
    <source>
        <dbReference type="ARBA" id="ARBA00022989"/>
    </source>
</evidence>
<dbReference type="GO" id="GO:0015217">
    <property type="term" value="F:ADP transmembrane transporter activity"/>
    <property type="evidence" value="ECO:0007669"/>
    <property type="project" value="InterPro"/>
</dbReference>